<dbReference type="AlphaFoldDB" id="A0A934IL56"/>
<dbReference type="PANTHER" id="PTHR32089:SF112">
    <property type="entry name" value="LYSOZYME-LIKE PROTEIN-RELATED"/>
    <property type="match status" value="1"/>
</dbReference>
<dbReference type="Proteomes" id="UP000609531">
    <property type="component" value="Unassembled WGS sequence"/>
</dbReference>
<evidence type="ECO:0000256" key="5">
    <source>
        <dbReference type="SAM" id="Phobius"/>
    </source>
</evidence>
<dbReference type="SMART" id="SM00283">
    <property type="entry name" value="MA"/>
    <property type="match status" value="1"/>
</dbReference>
<comment type="similarity">
    <text evidence="2">Belongs to the methyl-accepting chemotaxis (MCP) protein family.</text>
</comment>
<evidence type="ECO:0000256" key="1">
    <source>
        <dbReference type="ARBA" id="ARBA00023224"/>
    </source>
</evidence>
<feature type="transmembrane region" description="Helical" evidence="5">
    <location>
        <begin position="182"/>
        <end position="207"/>
    </location>
</feature>
<feature type="coiled-coil region" evidence="4">
    <location>
        <begin position="239"/>
        <end position="302"/>
    </location>
</feature>
<dbReference type="GO" id="GO:0006935">
    <property type="term" value="P:chemotaxis"/>
    <property type="evidence" value="ECO:0007669"/>
    <property type="project" value="InterPro"/>
</dbReference>
<keyword evidence="9" id="KW-1185">Reference proteome</keyword>
<evidence type="ECO:0000313" key="8">
    <source>
        <dbReference type="EMBL" id="MBJ3778654.1"/>
    </source>
</evidence>
<comment type="caution">
    <text evidence="8">The sequence shown here is derived from an EMBL/GenBank/DDBJ whole genome shotgun (WGS) entry which is preliminary data.</text>
</comment>
<keyword evidence="5" id="KW-0812">Transmembrane</keyword>
<dbReference type="EMBL" id="JAEKJA010000034">
    <property type="protein sequence ID" value="MBJ3778654.1"/>
    <property type="molecule type" value="Genomic_DNA"/>
</dbReference>
<dbReference type="GO" id="GO:0007165">
    <property type="term" value="P:signal transduction"/>
    <property type="evidence" value="ECO:0007669"/>
    <property type="project" value="UniProtKB-KW"/>
</dbReference>
<feature type="domain" description="HAMP" evidence="7">
    <location>
        <begin position="205"/>
        <end position="258"/>
    </location>
</feature>
<protein>
    <recommendedName>
        <fullName evidence="10">Methyl-accepting chemotaxis protein</fullName>
    </recommendedName>
</protein>
<evidence type="ECO:0000259" key="7">
    <source>
        <dbReference type="PROSITE" id="PS50885"/>
    </source>
</evidence>
<dbReference type="GO" id="GO:0004888">
    <property type="term" value="F:transmembrane signaling receptor activity"/>
    <property type="evidence" value="ECO:0007669"/>
    <property type="project" value="InterPro"/>
</dbReference>
<dbReference type="InterPro" id="IPR004090">
    <property type="entry name" value="Chemotax_Me-accpt_rcpt"/>
</dbReference>
<dbReference type="GO" id="GO:0016020">
    <property type="term" value="C:membrane"/>
    <property type="evidence" value="ECO:0007669"/>
    <property type="project" value="InterPro"/>
</dbReference>
<accession>A0A934IL56</accession>
<organism evidence="8 9">
    <name type="scientific">Acuticoccus mangrovi</name>
    <dbReference type="NCBI Taxonomy" id="2796142"/>
    <lineage>
        <taxon>Bacteria</taxon>
        <taxon>Pseudomonadati</taxon>
        <taxon>Pseudomonadota</taxon>
        <taxon>Alphaproteobacteria</taxon>
        <taxon>Hyphomicrobiales</taxon>
        <taxon>Amorphaceae</taxon>
        <taxon>Acuticoccus</taxon>
    </lineage>
</organism>
<keyword evidence="1 3" id="KW-0807">Transducer</keyword>
<keyword evidence="5" id="KW-1133">Transmembrane helix</keyword>
<dbReference type="RefSeq" id="WP_198884558.1">
    <property type="nucleotide sequence ID" value="NZ_JAEKJA010000034.1"/>
</dbReference>
<dbReference type="InterPro" id="IPR003660">
    <property type="entry name" value="HAMP_dom"/>
</dbReference>
<dbReference type="InterPro" id="IPR004089">
    <property type="entry name" value="MCPsignal_dom"/>
</dbReference>
<proteinExistence type="inferred from homology"/>
<keyword evidence="4" id="KW-0175">Coiled coil</keyword>
<dbReference type="CDD" id="cd06225">
    <property type="entry name" value="HAMP"/>
    <property type="match status" value="1"/>
</dbReference>
<dbReference type="PRINTS" id="PR00260">
    <property type="entry name" value="CHEMTRNSDUCR"/>
</dbReference>
<evidence type="ECO:0000256" key="2">
    <source>
        <dbReference type="ARBA" id="ARBA00029447"/>
    </source>
</evidence>
<dbReference type="PROSITE" id="PS50885">
    <property type="entry name" value="HAMP"/>
    <property type="match status" value="1"/>
</dbReference>
<evidence type="ECO:0000256" key="3">
    <source>
        <dbReference type="PROSITE-ProRule" id="PRU00284"/>
    </source>
</evidence>
<dbReference type="Pfam" id="PF00015">
    <property type="entry name" value="MCPsignal"/>
    <property type="match status" value="1"/>
</dbReference>
<dbReference type="Gene3D" id="1.10.287.950">
    <property type="entry name" value="Methyl-accepting chemotaxis protein"/>
    <property type="match status" value="1"/>
</dbReference>
<gene>
    <name evidence="8" type="ORF">JCR33_23340</name>
</gene>
<dbReference type="Pfam" id="PF00672">
    <property type="entry name" value="HAMP"/>
    <property type="match status" value="1"/>
</dbReference>
<sequence length="555" mass="57265">MSITFRLFLVIALLGVGIAGLAMLVAAASLRSEDALSRIGRDGLELQRGASLANALTSLSSAAEAVRGARTRAEAKPLLAELKQALAKAEESAARLSERPGAGVAGRAIVAMIADRRKLGASIRLGSGGEFGTNLGAPLSAADARSQLFAAVSALEAHQSGLSASLVGEVEAMADASRATRWWGVAVAVSVIIVGGVCASIVVLGQFRARLFELVRMLDRIADGDLDMELPSPPGRDEIGEVEQVTRSLQERLRAARETEAAARARRDVAAAEEVEIRSAALSRFEEDVADLVQALSRAVDQLAASAAVLPRDASSGRSDGVEKAVEATVASVEAVASAAEELATSAREIGMQTEEASAISLEAMRHTEEATDVAGRLSASAGKIGEVVDLIETIARQTNLLALNATIEAARAGEAGKGFAVVASEVKSLAEQTASATKEIGEQILAVQGDTARVVAVIDTIKDSFARANTLTGGVAGAIEDQSLATSAIAQSVQHAAVSTQDVSTTISNLSRIANDASRGTNEIVSAVSEVSRQADALRDRTARFISSVRTTAA</sequence>
<reference evidence="8" key="1">
    <citation type="submission" date="2020-12" db="EMBL/GenBank/DDBJ databases">
        <title>Bacterial taxonomy.</title>
        <authorList>
            <person name="Pan X."/>
        </authorList>
    </citation>
    <scope>NUCLEOTIDE SEQUENCE</scope>
    <source>
        <strain evidence="8">B2012</strain>
    </source>
</reference>
<name>A0A934IL56_9HYPH</name>
<evidence type="ECO:0008006" key="10">
    <source>
        <dbReference type="Google" id="ProtNLM"/>
    </source>
</evidence>
<dbReference type="SUPFAM" id="SSF58104">
    <property type="entry name" value="Methyl-accepting chemotaxis protein (MCP) signaling domain"/>
    <property type="match status" value="1"/>
</dbReference>
<evidence type="ECO:0000313" key="9">
    <source>
        <dbReference type="Proteomes" id="UP000609531"/>
    </source>
</evidence>
<dbReference type="PROSITE" id="PS50111">
    <property type="entry name" value="CHEMOTAXIS_TRANSDUC_2"/>
    <property type="match status" value="1"/>
</dbReference>
<evidence type="ECO:0000259" key="6">
    <source>
        <dbReference type="PROSITE" id="PS50111"/>
    </source>
</evidence>
<feature type="domain" description="Methyl-accepting transducer" evidence="6">
    <location>
        <begin position="325"/>
        <end position="533"/>
    </location>
</feature>
<keyword evidence="5" id="KW-0472">Membrane</keyword>
<evidence type="ECO:0000256" key="4">
    <source>
        <dbReference type="SAM" id="Coils"/>
    </source>
</evidence>
<dbReference type="Gene3D" id="6.10.340.10">
    <property type="match status" value="1"/>
</dbReference>
<dbReference type="PANTHER" id="PTHR32089">
    <property type="entry name" value="METHYL-ACCEPTING CHEMOTAXIS PROTEIN MCPB"/>
    <property type="match status" value="1"/>
</dbReference>